<dbReference type="SUPFAM" id="SSF53790">
    <property type="entry name" value="Tetrapyrrole methylase"/>
    <property type="match status" value="1"/>
</dbReference>
<name>A0A0C9WEP7_9AGAM</name>
<evidence type="ECO:0000313" key="5">
    <source>
        <dbReference type="Proteomes" id="UP000053820"/>
    </source>
</evidence>
<dbReference type="Proteomes" id="UP000053820">
    <property type="component" value="Unassembled WGS sequence"/>
</dbReference>
<comment type="similarity">
    <text evidence="2">In the N-terminal section; belongs to the precorrin methyltransferase family.</text>
</comment>
<proteinExistence type="inferred from homology"/>
<dbReference type="Pfam" id="PF00590">
    <property type="entry name" value="TP_methylase"/>
    <property type="match status" value="1"/>
</dbReference>
<feature type="domain" description="Tetrapyrrole methylase" evidence="3">
    <location>
        <begin position="13"/>
        <end position="206"/>
    </location>
</feature>
<protein>
    <recommendedName>
        <fullName evidence="3">Tetrapyrrole methylase domain-containing protein</fullName>
    </recommendedName>
</protein>
<dbReference type="EMBL" id="KN839848">
    <property type="protein sequence ID" value="KIJ64101.1"/>
    <property type="molecule type" value="Genomic_DNA"/>
</dbReference>
<dbReference type="Gene3D" id="3.40.1010.10">
    <property type="entry name" value="Cobalt-precorrin-4 Transmethylase, Domain 1"/>
    <property type="match status" value="1"/>
</dbReference>
<reference evidence="4 5" key="1">
    <citation type="submission" date="2014-04" db="EMBL/GenBank/DDBJ databases">
        <title>Evolutionary Origins and Diversification of the Mycorrhizal Mutualists.</title>
        <authorList>
            <consortium name="DOE Joint Genome Institute"/>
            <consortium name="Mycorrhizal Genomics Consortium"/>
            <person name="Kohler A."/>
            <person name="Kuo A."/>
            <person name="Nagy L.G."/>
            <person name="Floudas D."/>
            <person name="Copeland A."/>
            <person name="Barry K.W."/>
            <person name="Cichocki N."/>
            <person name="Veneault-Fourrey C."/>
            <person name="LaButti K."/>
            <person name="Lindquist E.A."/>
            <person name="Lipzen A."/>
            <person name="Lundell T."/>
            <person name="Morin E."/>
            <person name="Murat C."/>
            <person name="Riley R."/>
            <person name="Ohm R."/>
            <person name="Sun H."/>
            <person name="Tunlid A."/>
            <person name="Henrissat B."/>
            <person name="Grigoriev I.V."/>
            <person name="Hibbett D.S."/>
            <person name="Martin F."/>
        </authorList>
    </citation>
    <scope>NUCLEOTIDE SEQUENCE [LARGE SCALE GENOMIC DNA]</scope>
    <source>
        <strain evidence="4 5">MD-312</strain>
    </source>
</reference>
<evidence type="ECO:0000256" key="2">
    <source>
        <dbReference type="ARBA" id="ARBA00035662"/>
    </source>
</evidence>
<keyword evidence="1" id="KW-0488">Methylation</keyword>
<evidence type="ECO:0000256" key="1">
    <source>
        <dbReference type="ARBA" id="ARBA00022481"/>
    </source>
</evidence>
<evidence type="ECO:0000313" key="4">
    <source>
        <dbReference type="EMBL" id="KIJ64101.1"/>
    </source>
</evidence>
<evidence type="ECO:0000259" key="3">
    <source>
        <dbReference type="Pfam" id="PF00590"/>
    </source>
</evidence>
<organism evidence="4 5">
    <name type="scientific">Hydnomerulius pinastri MD-312</name>
    <dbReference type="NCBI Taxonomy" id="994086"/>
    <lineage>
        <taxon>Eukaryota</taxon>
        <taxon>Fungi</taxon>
        <taxon>Dikarya</taxon>
        <taxon>Basidiomycota</taxon>
        <taxon>Agaricomycotina</taxon>
        <taxon>Agaricomycetes</taxon>
        <taxon>Agaricomycetidae</taxon>
        <taxon>Boletales</taxon>
        <taxon>Boletales incertae sedis</taxon>
        <taxon>Leucogyrophana</taxon>
    </lineage>
</organism>
<accession>A0A0C9WEP7</accession>
<gene>
    <name evidence="4" type="ORF">HYDPIDRAFT_28991</name>
</gene>
<sequence length="408" mass="44349">MPVPTTTNKNGSLTIAGSGIASIRHMTLETLSAIKSADKVYYTVCDPATEAFIQDNATGSCSDLTVYYDKEKSRYDTYVQMCEVMLREVRAGHNVLGVFYGHPGVFVSPSHRAIAIARAEGYKAEMLAGVSAEDYMFADLGFDPAAHGCVTYEATEMLLRKKQLNPATHNIIWQVGGVGVSNMIFDNARFHLLVDRLEDTFGPDHQVVHYIGAVLPLSVKTMETYTIADLRKEDVVAQFNPTSTLYIPPRDVSPNDPEVAQQLSSFEAVVRSKYPPPGWTTSEPSSALAYGPRERDAIAQLDSHVAPDSHKVLRASSAIRRLMADLALSPELLATYRKDPQAVVAATEGLTVQEKAALSLNKAGAIYGVMKATPYDIANNRSLSVADMGAINEPAALTTMINIHVTHV</sequence>
<dbReference type="InterPro" id="IPR014777">
    <property type="entry name" value="4pyrrole_Mease_sub1"/>
</dbReference>
<dbReference type="CDD" id="cd19916">
    <property type="entry name" value="OphMA_like"/>
    <property type="match status" value="1"/>
</dbReference>
<dbReference type="AlphaFoldDB" id="A0A0C9WEP7"/>
<keyword evidence="5" id="KW-1185">Reference proteome</keyword>
<dbReference type="InterPro" id="IPR035996">
    <property type="entry name" value="4pyrrol_Methylase_sf"/>
</dbReference>
<dbReference type="InterPro" id="IPR000878">
    <property type="entry name" value="4pyrrol_Mease"/>
</dbReference>
<dbReference type="OrthoDB" id="3149161at2759"/>
<dbReference type="HOGENOM" id="CLU_056933_0_0_1"/>
<dbReference type="GO" id="GO:0008168">
    <property type="term" value="F:methyltransferase activity"/>
    <property type="evidence" value="ECO:0007669"/>
    <property type="project" value="InterPro"/>
</dbReference>